<protein>
    <submittedName>
        <fullName evidence="2">Uncharacterized protein</fullName>
    </submittedName>
</protein>
<gene>
    <name evidence="2" type="ORF">F8M41_022028</name>
</gene>
<keyword evidence="3" id="KW-1185">Reference proteome</keyword>
<name>A0A8H4AFP0_GIGMA</name>
<dbReference type="Proteomes" id="UP000439903">
    <property type="component" value="Unassembled WGS sequence"/>
</dbReference>
<feature type="chain" id="PRO_5034617254" evidence="1">
    <location>
        <begin position="24"/>
        <end position="104"/>
    </location>
</feature>
<dbReference type="EMBL" id="WTPW01000668">
    <property type="protein sequence ID" value="KAF0489664.1"/>
    <property type="molecule type" value="Genomic_DNA"/>
</dbReference>
<feature type="signal peptide" evidence="1">
    <location>
        <begin position="1"/>
        <end position="23"/>
    </location>
</feature>
<sequence length="104" mass="12582">MDQRKIINQLFHLFLQFLITINSDQNQNYNYPIHSSNYNHISDNDDDSDYMSADEELTNQYTDYILITKFLYDNNIDPQQFYLKFNEIDLINIVYEYEYPLNSG</sequence>
<accession>A0A8H4AFP0</accession>
<keyword evidence="1" id="KW-0732">Signal</keyword>
<comment type="caution">
    <text evidence="2">The sequence shown here is derived from an EMBL/GenBank/DDBJ whole genome shotgun (WGS) entry which is preliminary data.</text>
</comment>
<dbReference type="AlphaFoldDB" id="A0A8H4AFP0"/>
<evidence type="ECO:0000313" key="2">
    <source>
        <dbReference type="EMBL" id="KAF0489664.1"/>
    </source>
</evidence>
<dbReference type="OrthoDB" id="10542107at2759"/>
<proteinExistence type="predicted"/>
<evidence type="ECO:0000256" key="1">
    <source>
        <dbReference type="SAM" id="SignalP"/>
    </source>
</evidence>
<evidence type="ECO:0000313" key="3">
    <source>
        <dbReference type="Proteomes" id="UP000439903"/>
    </source>
</evidence>
<reference evidence="2 3" key="1">
    <citation type="journal article" date="2019" name="Environ. Microbiol.">
        <title>At the nexus of three kingdoms: the genome of the mycorrhizal fungus Gigaspora margarita provides insights into plant, endobacterial and fungal interactions.</title>
        <authorList>
            <person name="Venice F."/>
            <person name="Ghignone S."/>
            <person name="Salvioli di Fossalunga A."/>
            <person name="Amselem J."/>
            <person name="Novero M."/>
            <person name="Xianan X."/>
            <person name="Sedzielewska Toro K."/>
            <person name="Morin E."/>
            <person name="Lipzen A."/>
            <person name="Grigoriev I.V."/>
            <person name="Henrissat B."/>
            <person name="Martin F.M."/>
            <person name="Bonfante P."/>
        </authorList>
    </citation>
    <scope>NUCLEOTIDE SEQUENCE [LARGE SCALE GENOMIC DNA]</scope>
    <source>
        <strain evidence="2 3">BEG34</strain>
    </source>
</reference>
<organism evidence="2 3">
    <name type="scientific">Gigaspora margarita</name>
    <dbReference type="NCBI Taxonomy" id="4874"/>
    <lineage>
        <taxon>Eukaryota</taxon>
        <taxon>Fungi</taxon>
        <taxon>Fungi incertae sedis</taxon>
        <taxon>Mucoromycota</taxon>
        <taxon>Glomeromycotina</taxon>
        <taxon>Glomeromycetes</taxon>
        <taxon>Diversisporales</taxon>
        <taxon>Gigasporaceae</taxon>
        <taxon>Gigaspora</taxon>
    </lineage>
</organism>